<evidence type="ECO:0000313" key="8">
    <source>
        <dbReference type="Proteomes" id="UP001589867"/>
    </source>
</evidence>
<dbReference type="EC" id="1.14.-.-" evidence="7"/>
<dbReference type="GO" id="GO:0004497">
    <property type="term" value="F:monooxygenase activity"/>
    <property type="evidence" value="ECO:0007669"/>
    <property type="project" value="UniProtKB-KW"/>
</dbReference>
<dbReference type="Pfam" id="PF00296">
    <property type="entry name" value="Bac_luciferase"/>
    <property type="match status" value="1"/>
</dbReference>
<dbReference type="PANTHER" id="PTHR30011">
    <property type="entry name" value="ALKANESULFONATE MONOOXYGENASE-RELATED"/>
    <property type="match status" value="1"/>
</dbReference>
<dbReference type="Proteomes" id="UP001589867">
    <property type="component" value="Unassembled WGS sequence"/>
</dbReference>
<evidence type="ECO:0000256" key="5">
    <source>
        <dbReference type="ARBA" id="ARBA00033748"/>
    </source>
</evidence>
<comment type="caution">
    <text evidence="7">The sequence shown here is derived from an EMBL/GenBank/DDBJ whole genome shotgun (WGS) entry which is preliminary data.</text>
</comment>
<comment type="similarity">
    <text evidence="5">Belongs to the NtaA/SnaA/DszA monooxygenase family.</text>
</comment>
<evidence type="ECO:0000259" key="6">
    <source>
        <dbReference type="Pfam" id="PF00296"/>
    </source>
</evidence>
<evidence type="ECO:0000256" key="1">
    <source>
        <dbReference type="ARBA" id="ARBA00022630"/>
    </source>
</evidence>
<gene>
    <name evidence="7" type="ORF">ACFFIA_42265</name>
</gene>
<dbReference type="InterPro" id="IPR051260">
    <property type="entry name" value="Diverse_substr_monoxygenases"/>
</dbReference>
<organism evidence="7 8">
    <name type="scientific">Phytohabitans kaempferiae</name>
    <dbReference type="NCBI Taxonomy" id="1620943"/>
    <lineage>
        <taxon>Bacteria</taxon>
        <taxon>Bacillati</taxon>
        <taxon>Actinomycetota</taxon>
        <taxon>Actinomycetes</taxon>
        <taxon>Micromonosporales</taxon>
        <taxon>Micromonosporaceae</taxon>
    </lineage>
</organism>
<dbReference type="CDD" id="cd01095">
    <property type="entry name" value="Nitrilotriacetate_monoxgenase"/>
    <property type="match status" value="1"/>
</dbReference>
<dbReference type="SUPFAM" id="SSF51679">
    <property type="entry name" value="Bacterial luciferase-like"/>
    <property type="match status" value="1"/>
</dbReference>
<feature type="domain" description="Luciferase-like" evidence="6">
    <location>
        <begin position="36"/>
        <end position="386"/>
    </location>
</feature>
<keyword evidence="2" id="KW-0288">FMN</keyword>
<dbReference type="EMBL" id="JBHLUH010000105">
    <property type="protein sequence ID" value="MFC0534233.1"/>
    <property type="molecule type" value="Genomic_DNA"/>
</dbReference>
<accession>A0ABV6MHM1</accession>
<dbReference type="InterPro" id="IPR016215">
    <property type="entry name" value="NTA_MOA"/>
</dbReference>
<dbReference type="InterPro" id="IPR036661">
    <property type="entry name" value="Luciferase-like_sf"/>
</dbReference>
<dbReference type="NCBIfam" id="TIGR03860">
    <property type="entry name" value="FMN_nitrolo"/>
    <property type="match status" value="1"/>
</dbReference>
<keyword evidence="1" id="KW-0285">Flavoprotein</keyword>
<evidence type="ECO:0000313" key="7">
    <source>
        <dbReference type="EMBL" id="MFC0534233.1"/>
    </source>
</evidence>
<reference evidence="7 8" key="1">
    <citation type="submission" date="2024-09" db="EMBL/GenBank/DDBJ databases">
        <authorList>
            <person name="Sun Q."/>
            <person name="Mori K."/>
        </authorList>
    </citation>
    <scope>NUCLEOTIDE SEQUENCE [LARGE SCALE GENOMIC DNA]</scope>
    <source>
        <strain evidence="7 8">TBRC 3947</strain>
    </source>
</reference>
<protein>
    <submittedName>
        <fullName evidence="7">NtaA/DmoA family FMN-dependent monooxygenase</fullName>
        <ecNumber evidence="7">1.14.-.-</ecNumber>
    </submittedName>
</protein>
<keyword evidence="3 7" id="KW-0560">Oxidoreductase</keyword>
<dbReference type="PIRSF" id="PIRSF000337">
    <property type="entry name" value="NTA_MOA"/>
    <property type="match status" value="1"/>
</dbReference>
<evidence type="ECO:0000256" key="4">
    <source>
        <dbReference type="ARBA" id="ARBA00023033"/>
    </source>
</evidence>
<evidence type="ECO:0000256" key="2">
    <source>
        <dbReference type="ARBA" id="ARBA00022643"/>
    </source>
</evidence>
<evidence type="ECO:0000256" key="3">
    <source>
        <dbReference type="ARBA" id="ARBA00023002"/>
    </source>
</evidence>
<dbReference type="Gene3D" id="3.20.20.30">
    <property type="entry name" value="Luciferase-like domain"/>
    <property type="match status" value="1"/>
</dbReference>
<name>A0ABV6MHM1_9ACTN</name>
<dbReference type="PANTHER" id="PTHR30011:SF16">
    <property type="entry name" value="C2H2 FINGER DOMAIN TRANSCRIPTION FACTOR (EUROFUNG)-RELATED"/>
    <property type="match status" value="1"/>
</dbReference>
<sequence length="446" mass="48513">MSNDAGLILNLNLLPGGTGKGSWRVSERDPDWFISHHHYLELAELAERGKFQALFLADTPVWTEPYWHHPWRALAPFIALTTIAAHTSHLGLIGTASTSYNDPYNLARHVSSLDLVSDGRAAWNFVVTAGDQTARNFSQPAAYSKPERYARAAEFVEAVVRLWEAWEPDAILGDKATGQYVRPGGVQPAAFAGEWLQVAGEPLVPPSPQGRPLLVQAGASEAGIALAARYADAVYTHQTEIEGGIAYRKLLRQRAADTGRDPDTIKLLPGFYVVVGDTEEAARAKHRAQDEATPDAVKVGFFTRQLGLPPGALKIDEPIPFDLINANELSRSAASSLDGLLDKAASDRLTVREVLALRKNGSQHVSVIGTAEQIADTITAWYRAGAADGFNLHIGSSPDGLRDIVDHVVPLLQTRGVFHVDYEHSTLRGNYGLPEHRLSRRSPAPV</sequence>
<keyword evidence="4 7" id="KW-0503">Monooxygenase</keyword>
<proteinExistence type="inferred from homology"/>
<dbReference type="InterPro" id="IPR011251">
    <property type="entry name" value="Luciferase-like_dom"/>
</dbReference>
<dbReference type="RefSeq" id="WP_377262873.1">
    <property type="nucleotide sequence ID" value="NZ_JBHLUH010000105.1"/>
</dbReference>
<keyword evidence="8" id="KW-1185">Reference proteome</keyword>